<dbReference type="PANTHER" id="PTHR24221">
    <property type="entry name" value="ATP-BINDING CASSETTE SUB-FAMILY B"/>
    <property type="match status" value="1"/>
</dbReference>
<sequence>MLSASRPLLRRSLPPRVLRGLSLALPRLPRSSLPGSSRVPASSLPGLSLPGCRLLSSLADRDKTNREIFSTLSRYVWPSLTSLPGELPLSASELAHRRDMRRRVRISLGLMAGGKIVNVQVPFMFKYLVDDLNAAVAASAEASQGAAEVLAASPAIYTTPGLLVAAYGLSRTASSLAREGTDVVFAKVAESTNREIGLATFRHVHDLDLQYHLSTNTGVLSKKLERGTKSAAFVLKKLVFSVVPTVLEVSVVAGLMYAQFGANHAAVVTGTIVSYVGFTVGVTSWRTQFRRDMNRLENEGSGKVTDSLLNYDTVKYFGGEQHEVKRFEKTLLGYQDAALKTWTSLGQLNFGQNAILSAGMTGIMYLTMQDILAGNATVGDIVLVNGLLFQLSIPLNFIGGVYREVTQSLVDMEQMFKLQDMRSTVGDKEGAST</sequence>
<keyword evidence="2" id="KW-0813">Transport</keyword>
<proteinExistence type="predicted"/>
<dbReference type="PANTHER" id="PTHR24221:SF402">
    <property type="entry name" value="IRON-SULFUR CLUSTERS TRANSPORTER ABCB7, MITOCHONDRIAL"/>
    <property type="match status" value="1"/>
</dbReference>
<comment type="caution">
    <text evidence="8">The sequence shown here is derived from an EMBL/GenBank/DDBJ whole genome shotgun (WGS) entry which is preliminary data.</text>
</comment>
<evidence type="ECO:0000256" key="5">
    <source>
        <dbReference type="ARBA" id="ARBA00023136"/>
    </source>
</evidence>
<evidence type="ECO:0000259" key="7">
    <source>
        <dbReference type="PROSITE" id="PS50929"/>
    </source>
</evidence>
<feature type="transmembrane region" description="Helical" evidence="6">
    <location>
        <begin position="264"/>
        <end position="285"/>
    </location>
</feature>
<dbReference type="EMBL" id="BRYB01000261">
    <property type="protein sequence ID" value="GMI26527.1"/>
    <property type="molecule type" value="Genomic_DNA"/>
</dbReference>
<dbReference type="InterPro" id="IPR039421">
    <property type="entry name" value="Type_1_exporter"/>
</dbReference>
<keyword evidence="4 6" id="KW-1133">Transmembrane helix</keyword>
<dbReference type="CDD" id="cd18582">
    <property type="entry name" value="ABC_6TM_ATM1_ABCB7"/>
    <property type="match status" value="1"/>
</dbReference>
<keyword evidence="3 6" id="KW-0812">Transmembrane</keyword>
<feature type="transmembrane region" description="Helical" evidence="6">
    <location>
        <begin position="238"/>
        <end position="258"/>
    </location>
</feature>
<organism evidence="8 9">
    <name type="scientific">Tetraparma gracilis</name>
    <dbReference type="NCBI Taxonomy" id="2962635"/>
    <lineage>
        <taxon>Eukaryota</taxon>
        <taxon>Sar</taxon>
        <taxon>Stramenopiles</taxon>
        <taxon>Ochrophyta</taxon>
        <taxon>Bolidophyceae</taxon>
        <taxon>Parmales</taxon>
        <taxon>Triparmaceae</taxon>
        <taxon>Tetraparma</taxon>
    </lineage>
</organism>
<dbReference type="SUPFAM" id="SSF90123">
    <property type="entry name" value="ABC transporter transmembrane region"/>
    <property type="match status" value="1"/>
</dbReference>
<dbReference type="PROSITE" id="PS50929">
    <property type="entry name" value="ABC_TM1F"/>
    <property type="match status" value="1"/>
</dbReference>
<evidence type="ECO:0000256" key="4">
    <source>
        <dbReference type="ARBA" id="ARBA00022989"/>
    </source>
</evidence>
<evidence type="ECO:0000256" key="3">
    <source>
        <dbReference type="ARBA" id="ARBA00022692"/>
    </source>
</evidence>
<evidence type="ECO:0000313" key="8">
    <source>
        <dbReference type="EMBL" id="GMI26527.1"/>
    </source>
</evidence>
<accession>A0ABQ6MHP6</accession>
<evidence type="ECO:0000256" key="6">
    <source>
        <dbReference type="SAM" id="Phobius"/>
    </source>
</evidence>
<dbReference type="InterPro" id="IPR011527">
    <property type="entry name" value="ABC1_TM_dom"/>
</dbReference>
<evidence type="ECO:0000256" key="1">
    <source>
        <dbReference type="ARBA" id="ARBA00004141"/>
    </source>
</evidence>
<dbReference type="Proteomes" id="UP001165060">
    <property type="component" value="Unassembled WGS sequence"/>
</dbReference>
<feature type="domain" description="ABC transmembrane type-1" evidence="7">
    <location>
        <begin position="106"/>
        <end position="407"/>
    </location>
</feature>
<gene>
    <name evidence="8" type="ORF">TeGR_g4957</name>
</gene>
<keyword evidence="9" id="KW-1185">Reference proteome</keyword>
<evidence type="ECO:0000256" key="2">
    <source>
        <dbReference type="ARBA" id="ARBA00022448"/>
    </source>
</evidence>
<dbReference type="InterPro" id="IPR036640">
    <property type="entry name" value="ABC1_TM_sf"/>
</dbReference>
<comment type="subcellular location">
    <subcellularLocation>
        <location evidence="1">Membrane</location>
        <topology evidence="1">Multi-pass membrane protein</topology>
    </subcellularLocation>
</comment>
<feature type="transmembrane region" description="Helical" evidence="6">
    <location>
        <begin position="149"/>
        <end position="169"/>
    </location>
</feature>
<reference evidence="8 9" key="1">
    <citation type="journal article" date="2023" name="Commun. Biol.">
        <title>Genome analysis of Parmales, the sister group of diatoms, reveals the evolutionary specialization of diatoms from phago-mixotrophs to photoautotrophs.</title>
        <authorList>
            <person name="Ban H."/>
            <person name="Sato S."/>
            <person name="Yoshikawa S."/>
            <person name="Yamada K."/>
            <person name="Nakamura Y."/>
            <person name="Ichinomiya M."/>
            <person name="Sato N."/>
            <person name="Blanc-Mathieu R."/>
            <person name="Endo H."/>
            <person name="Kuwata A."/>
            <person name="Ogata H."/>
        </authorList>
    </citation>
    <scope>NUCLEOTIDE SEQUENCE [LARGE SCALE GENOMIC DNA]</scope>
</reference>
<protein>
    <recommendedName>
        <fullName evidence="7">ABC transmembrane type-1 domain-containing protein</fullName>
    </recommendedName>
</protein>
<dbReference type="Pfam" id="PF00664">
    <property type="entry name" value="ABC_membrane"/>
    <property type="match status" value="1"/>
</dbReference>
<dbReference type="Gene3D" id="1.20.1560.10">
    <property type="entry name" value="ABC transporter type 1, transmembrane domain"/>
    <property type="match status" value="1"/>
</dbReference>
<evidence type="ECO:0000313" key="9">
    <source>
        <dbReference type="Proteomes" id="UP001165060"/>
    </source>
</evidence>
<name>A0ABQ6MHP6_9STRA</name>
<keyword evidence="5 6" id="KW-0472">Membrane</keyword>
<feature type="transmembrane region" description="Helical" evidence="6">
    <location>
        <begin position="106"/>
        <end position="129"/>
    </location>
</feature>